<keyword evidence="2 6" id="KW-0812">Transmembrane</keyword>
<name>A0A8C9PC02_SPEDA</name>
<evidence type="ECO:0000313" key="8">
    <source>
        <dbReference type="Ensembl" id="ENSSDAP00000006431.1"/>
    </source>
</evidence>
<evidence type="ECO:0000256" key="4">
    <source>
        <dbReference type="ARBA" id="ARBA00023136"/>
    </source>
</evidence>
<dbReference type="Proteomes" id="UP000694422">
    <property type="component" value="Unplaced"/>
</dbReference>
<dbReference type="AlphaFoldDB" id="A0A8C9PC02"/>
<feature type="transmembrane region" description="Helical" evidence="6">
    <location>
        <begin position="122"/>
        <end position="140"/>
    </location>
</feature>
<reference evidence="8" key="1">
    <citation type="submission" date="2025-08" db="UniProtKB">
        <authorList>
            <consortium name="Ensembl"/>
        </authorList>
    </citation>
    <scope>IDENTIFICATION</scope>
</reference>
<dbReference type="PANTHER" id="PTHR21041">
    <property type="entry name" value="DENDRITIC CELL-SPECIFIC TRANSMEMBRANE PROTEIN"/>
    <property type="match status" value="1"/>
</dbReference>
<sequence>MPGIQQASSHFLVCRWRFWQLGIRKALDPLQAAWDAFSQPVPASCGQLLTQLLLCACLAVAAAELVCHWLVSSWLYPSGPLGIIATVCGHLVFLGLGLVPPVRCLFALSVPTLGTEQGRRLLLSYSSATLAVAVVPNVLANMGAAGQVLRCVTEGSLDSLLNTTHQLRNASTALGPTSRSSSRGLTFESQGNGSAFRLHMLRVTQGVLEDFSALESLARAAALGTQRVVTGMFMLGLLVESAWYLHRYLTDLRFDNIYETPQLTRQLAQAQATHLVAPPPPWLLGIARPKLSREELLGCLLRLGLLSLLLVVTAVAVATDHMAFLLAQAAVDWAQKLPVVPVTLMVKYDVSAGRGDDLGHINLPSLKHSAKRSLSVIMVTPVRCFLIGKSVNCVPASVTFGLPGGGGHLRTHFADEGRELGLRSPGLAGRGGQCQSPRLTAPSLLSRRPTPRGLLPLATSRTARRHAAEEQEAAGSLDLSPSVSTSIMTIVVTYFPHENVQGDIERERQLAKGCAPVRPGSRRWPFQASRWSGASRAPPDPPVGGRLCIRQELIQMLQGRLIYKPLIALDLFIVT</sequence>
<dbReference type="GO" id="GO:0016020">
    <property type="term" value="C:membrane"/>
    <property type="evidence" value="ECO:0007669"/>
    <property type="project" value="UniProtKB-SubCell"/>
</dbReference>
<feature type="domain" description="Dendritic cell-specific transmembrane protein-like" evidence="7">
    <location>
        <begin position="254"/>
        <end position="351"/>
    </location>
</feature>
<organism evidence="8 9">
    <name type="scientific">Spermophilus dauricus</name>
    <name type="common">Daurian ground squirrel</name>
    <dbReference type="NCBI Taxonomy" id="99837"/>
    <lineage>
        <taxon>Eukaryota</taxon>
        <taxon>Metazoa</taxon>
        <taxon>Chordata</taxon>
        <taxon>Craniata</taxon>
        <taxon>Vertebrata</taxon>
        <taxon>Euteleostomi</taxon>
        <taxon>Mammalia</taxon>
        <taxon>Eutheria</taxon>
        <taxon>Euarchontoglires</taxon>
        <taxon>Glires</taxon>
        <taxon>Rodentia</taxon>
        <taxon>Sciuromorpha</taxon>
        <taxon>Sciuridae</taxon>
        <taxon>Xerinae</taxon>
        <taxon>Marmotini</taxon>
        <taxon>Spermophilus</taxon>
    </lineage>
</organism>
<dbReference type="PANTHER" id="PTHR21041:SF3">
    <property type="entry name" value="OSTEOCLAST STIMULATORY TRANSMEMBRANE PROTEIN"/>
    <property type="match status" value="1"/>
</dbReference>
<keyword evidence="4 6" id="KW-0472">Membrane</keyword>
<reference evidence="8" key="2">
    <citation type="submission" date="2025-09" db="UniProtKB">
        <authorList>
            <consortium name="Ensembl"/>
        </authorList>
    </citation>
    <scope>IDENTIFICATION</scope>
</reference>
<dbReference type="InterPro" id="IPR012858">
    <property type="entry name" value="DC_STAMP-like"/>
</dbReference>
<evidence type="ECO:0000313" key="9">
    <source>
        <dbReference type="Proteomes" id="UP000694422"/>
    </source>
</evidence>
<proteinExistence type="predicted"/>
<keyword evidence="9" id="KW-1185">Reference proteome</keyword>
<feature type="transmembrane region" description="Helical" evidence="6">
    <location>
        <begin position="83"/>
        <end position="102"/>
    </location>
</feature>
<feature type="transmembrane region" description="Helical" evidence="6">
    <location>
        <begin position="296"/>
        <end position="318"/>
    </location>
</feature>
<evidence type="ECO:0000256" key="5">
    <source>
        <dbReference type="SAM" id="MobiDB-lite"/>
    </source>
</evidence>
<feature type="region of interest" description="Disordered" evidence="5">
    <location>
        <begin position="424"/>
        <end position="455"/>
    </location>
</feature>
<accession>A0A8C9PC02</accession>
<dbReference type="InterPro" id="IPR051856">
    <property type="entry name" value="CSR-E3_Ligase_Protein"/>
</dbReference>
<evidence type="ECO:0000256" key="1">
    <source>
        <dbReference type="ARBA" id="ARBA00004141"/>
    </source>
</evidence>
<evidence type="ECO:0000256" key="2">
    <source>
        <dbReference type="ARBA" id="ARBA00022692"/>
    </source>
</evidence>
<protein>
    <submittedName>
        <fullName evidence="8">Osteoclast stimulatory transmembrane protein</fullName>
    </submittedName>
</protein>
<dbReference type="Ensembl" id="ENSSDAT00000007351.1">
    <property type="protein sequence ID" value="ENSSDAP00000006431.1"/>
    <property type="gene ID" value="ENSSDAG00000005963.1"/>
</dbReference>
<evidence type="ECO:0000259" key="7">
    <source>
        <dbReference type="Pfam" id="PF07782"/>
    </source>
</evidence>
<evidence type="ECO:0000256" key="6">
    <source>
        <dbReference type="SAM" id="Phobius"/>
    </source>
</evidence>
<dbReference type="Pfam" id="PF07782">
    <property type="entry name" value="DC_STAMP"/>
    <property type="match status" value="1"/>
</dbReference>
<comment type="subcellular location">
    <subcellularLocation>
        <location evidence="1">Membrane</location>
        <topology evidence="1">Multi-pass membrane protein</topology>
    </subcellularLocation>
</comment>
<keyword evidence="3 6" id="KW-1133">Transmembrane helix</keyword>
<feature type="transmembrane region" description="Helical" evidence="6">
    <location>
        <begin position="48"/>
        <end position="71"/>
    </location>
</feature>
<evidence type="ECO:0000256" key="3">
    <source>
        <dbReference type="ARBA" id="ARBA00022989"/>
    </source>
</evidence>